<comment type="caution">
    <text evidence="1">The sequence shown here is derived from an EMBL/GenBank/DDBJ whole genome shotgun (WGS) entry which is preliminary data.</text>
</comment>
<proteinExistence type="predicted"/>
<accession>A0A540NJT8</accession>
<dbReference type="EMBL" id="VIEB01000035">
    <property type="protein sequence ID" value="TQE10893.1"/>
    <property type="molecule type" value="Genomic_DNA"/>
</dbReference>
<evidence type="ECO:0008006" key="3">
    <source>
        <dbReference type="Google" id="ProtNLM"/>
    </source>
</evidence>
<name>A0A540NJT8_MALBA</name>
<protein>
    <recommendedName>
        <fullName evidence="3">FBD domain-containing protein</fullName>
    </recommendedName>
</protein>
<evidence type="ECO:0000313" key="1">
    <source>
        <dbReference type="EMBL" id="TQE10893.1"/>
    </source>
</evidence>
<evidence type="ECO:0000313" key="2">
    <source>
        <dbReference type="Proteomes" id="UP000315295"/>
    </source>
</evidence>
<dbReference type="Proteomes" id="UP000315295">
    <property type="component" value="Unassembled WGS sequence"/>
</dbReference>
<reference evidence="1 2" key="1">
    <citation type="journal article" date="2019" name="G3 (Bethesda)">
        <title>Sequencing of a Wild Apple (Malus baccata) Genome Unravels the Differences Between Cultivated and Wild Apple Species Regarding Disease Resistance and Cold Tolerance.</title>
        <authorList>
            <person name="Chen X."/>
        </authorList>
    </citation>
    <scope>NUCLEOTIDE SEQUENCE [LARGE SCALE GENOMIC DNA]</scope>
    <source>
        <strain evidence="2">cv. Shandingzi</strain>
        <tissue evidence="1">Leaves</tissue>
    </source>
</reference>
<organism evidence="1 2">
    <name type="scientific">Malus baccata</name>
    <name type="common">Siberian crab apple</name>
    <name type="synonym">Pyrus baccata</name>
    <dbReference type="NCBI Taxonomy" id="106549"/>
    <lineage>
        <taxon>Eukaryota</taxon>
        <taxon>Viridiplantae</taxon>
        <taxon>Streptophyta</taxon>
        <taxon>Embryophyta</taxon>
        <taxon>Tracheophyta</taxon>
        <taxon>Spermatophyta</taxon>
        <taxon>Magnoliopsida</taxon>
        <taxon>eudicotyledons</taxon>
        <taxon>Gunneridae</taxon>
        <taxon>Pentapetalae</taxon>
        <taxon>rosids</taxon>
        <taxon>fabids</taxon>
        <taxon>Rosales</taxon>
        <taxon>Rosaceae</taxon>
        <taxon>Amygdaloideae</taxon>
        <taxon>Maleae</taxon>
        <taxon>Malus</taxon>
    </lineage>
</organism>
<keyword evidence="2" id="KW-1185">Reference proteome</keyword>
<sequence length="94" mass="10927">MVRGKIEPRTLDVGALEFLSKNIGQDAPPKRSHDYLREVEIRRFEGCTVNFQLLDYLTKTAVKREKLIISPLTSMEQRARKYNRLEAKLPLVLL</sequence>
<dbReference type="AlphaFoldDB" id="A0A540NJT8"/>
<gene>
    <name evidence="1" type="ORF">C1H46_003466</name>
</gene>